<feature type="transmembrane region" description="Helical" evidence="4">
    <location>
        <begin position="56"/>
        <end position="77"/>
    </location>
</feature>
<comment type="caution">
    <text evidence="6">The sequence shown here is derived from an EMBL/GenBank/DDBJ whole genome shotgun (WGS) entry which is preliminary data.</text>
</comment>
<feature type="domain" description="Major facilitator superfamily (MFS) profile" evidence="5">
    <location>
        <begin position="18"/>
        <end position="406"/>
    </location>
</feature>
<protein>
    <submittedName>
        <fullName evidence="6">MFS transporter</fullName>
    </submittedName>
</protein>
<dbReference type="RefSeq" id="WP_269332679.1">
    <property type="nucleotide sequence ID" value="NZ_JAMZFT010000002.1"/>
</dbReference>
<dbReference type="EMBL" id="JAMZFT010000002">
    <property type="protein sequence ID" value="MCP1336732.1"/>
    <property type="molecule type" value="Genomic_DNA"/>
</dbReference>
<dbReference type="InterPro" id="IPR036259">
    <property type="entry name" value="MFS_trans_sf"/>
</dbReference>
<dbReference type="AlphaFoldDB" id="A0A9J6P9R9"/>
<dbReference type="PANTHER" id="PTHR23527">
    <property type="entry name" value="BLL3282 PROTEIN"/>
    <property type="match status" value="1"/>
</dbReference>
<evidence type="ECO:0000256" key="1">
    <source>
        <dbReference type="ARBA" id="ARBA00022692"/>
    </source>
</evidence>
<feature type="transmembrane region" description="Helical" evidence="4">
    <location>
        <begin position="226"/>
        <end position="248"/>
    </location>
</feature>
<keyword evidence="7" id="KW-1185">Reference proteome</keyword>
<dbReference type="Pfam" id="PF07690">
    <property type="entry name" value="MFS_1"/>
    <property type="match status" value="1"/>
</dbReference>
<keyword evidence="1 4" id="KW-0812">Transmembrane</keyword>
<organism evidence="6 7">
    <name type="scientific">Futiania mangrovi</name>
    <dbReference type="NCBI Taxonomy" id="2959716"/>
    <lineage>
        <taxon>Bacteria</taxon>
        <taxon>Pseudomonadati</taxon>
        <taxon>Pseudomonadota</taxon>
        <taxon>Alphaproteobacteria</taxon>
        <taxon>Futianiales</taxon>
        <taxon>Futianiaceae</taxon>
        <taxon>Futiania</taxon>
    </lineage>
</organism>
<evidence type="ECO:0000256" key="3">
    <source>
        <dbReference type="ARBA" id="ARBA00023136"/>
    </source>
</evidence>
<dbReference type="InterPro" id="IPR052952">
    <property type="entry name" value="MFS-Transporter"/>
</dbReference>
<dbReference type="PANTHER" id="PTHR23527:SF1">
    <property type="entry name" value="BLL3282 PROTEIN"/>
    <property type="match status" value="1"/>
</dbReference>
<dbReference type="PROSITE" id="PS50850">
    <property type="entry name" value="MFS"/>
    <property type="match status" value="1"/>
</dbReference>
<feature type="transmembrane region" description="Helical" evidence="4">
    <location>
        <begin position="315"/>
        <end position="336"/>
    </location>
</feature>
<name>A0A9J6P9R9_9PROT</name>
<evidence type="ECO:0000256" key="4">
    <source>
        <dbReference type="SAM" id="Phobius"/>
    </source>
</evidence>
<feature type="transmembrane region" description="Helical" evidence="4">
    <location>
        <begin position="20"/>
        <end position="44"/>
    </location>
</feature>
<dbReference type="Gene3D" id="1.20.1250.20">
    <property type="entry name" value="MFS general substrate transporter like domains"/>
    <property type="match status" value="2"/>
</dbReference>
<reference evidence="6" key="1">
    <citation type="submission" date="2022-06" db="EMBL/GenBank/DDBJ databases">
        <title>Isolation and Genomics of Futiania mangrovii gen. nov., sp. nov., a Rare and Metabolically-versatile member in the Class Alphaproteobacteria.</title>
        <authorList>
            <person name="Liu L."/>
            <person name="Huang W.-C."/>
            <person name="Pan J."/>
            <person name="Li J."/>
            <person name="Huang Y."/>
            <person name="Du H."/>
            <person name="Liu Y."/>
            <person name="Li M."/>
        </authorList>
    </citation>
    <scope>NUCLEOTIDE SEQUENCE</scope>
    <source>
        <strain evidence="6">FT118</strain>
    </source>
</reference>
<sequence>MTADVPAAGVGRPPGGLPLTLAAVTGVQALATLAVLALATVAPTAADSFTVGAEMVGYQVSLIYVSAALMSAIAGPLVRRWGPGAASIFALAMSCVGILGIASGNLAVVVVASLLLGVGYGLTNPSSSSILQRVTPPARRNLVFSLKQTGVPLGGILAGLMLPPLTEAIGWQAAFVVSGGLIVLLLVLLLPLRARWDEEREPQRPLRGTMLSGLALVWRQPELRALSFMGFCFATTQLCLMAFTVTMLVQELHWSLVAAGGLISLVQACGAGGRVIWGMLADRLRFGIPVLILIGLLSAAACLVTAFLGPDWPPAAVVAVLCVFGASSIGWNGVFLADVARLTRREDVGLATGGALFFTFGGVVVGPALYSALYKLIGSYTLTFGAVAVFPLAGALVLLALLRRTRRT</sequence>
<dbReference type="InterPro" id="IPR011701">
    <property type="entry name" value="MFS"/>
</dbReference>
<keyword evidence="2 4" id="KW-1133">Transmembrane helix</keyword>
<proteinExistence type="predicted"/>
<feature type="transmembrane region" description="Helical" evidence="4">
    <location>
        <begin position="89"/>
        <end position="122"/>
    </location>
</feature>
<accession>A0A9J6P9R9</accession>
<evidence type="ECO:0000256" key="2">
    <source>
        <dbReference type="ARBA" id="ARBA00022989"/>
    </source>
</evidence>
<feature type="transmembrane region" description="Helical" evidence="4">
    <location>
        <begin position="142"/>
        <end position="162"/>
    </location>
</feature>
<dbReference type="Proteomes" id="UP001055804">
    <property type="component" value="Unassembled WGS sequence"/>
</dbReference>
<dbReference type="SUPFAM" id="SSF103473">
    <property type="entry name" value="MFS general substrate transporter"/>
    <property type="match status" value="1"/>
</dbReference>
<dbReference type="GO" id="GO:0022857">
    <property type="term" value="F:transmembrane transporter activity"/>
    <property type="evidence" value="ECO:0007669"/>
    <property type="project" value="InterPro"/>
</dbReference>
<feature type="transmembrane region" description="Helical" evidence="4">
    <location>
        <begin position="382"/>
        <end position="402"/>
    </location>
</feature>
<feature type="transmembrane region" description="Helical" evidence="4">
    <location>
        <begin position="168"/>
        <end position="190"/>
    </location>
</feature>
<evidence type="ECO:0000313" key="7">
    <source>
        <dbReference type="Proteomes" id="UP001055804"/>
    </source>
</evidence>
<gene>
    <name evidence="6" type="ORF">NJQ99_09965</name>
</gene>
<feature type="transmembrane region" description="Helical" evidence="4">
    <location>
        <begin position="288"/>
        <end position="309"/>
    </location>
</feature>
<evidence type="ECO:0000259" key="5">
    <source>
        <dbReference type="PROSITE" id="PS50850"/>
    </source>
</evidence>
<keyword evidence="3 4" id="KW-0472">Membrane</keyword>
<evidence type="ECO:0000313" key="6">
    <source>
        <dbReference type="EMBL" id="MCP1336732.1"/>
    </source>
</evidence>
<dbReference type="InterPro" id="IPR020846">
    <property type="entry name" value="MFS_dom"/>
</dbReference>
<feature type="transmembrane region" description="Helical" evidence="4">
    <location>
        <begin position="254"/>
        <end position="276"/>
    </location>
</feature>
<feature type="transmembrane region" description="Helical" evidence="4">
    <location>
        <begin position="348"/>
        <end position="370"/>
    </location>
</feature>